<gene>
    <name evidence="2" type="ORF">MELIAE_LOCUS7275</name>
</gene>
<dbReference type="AlphaFoldDB" id="A0A9P0B816"/>
<accession>A0A9P0B816</accession>
<name>A0A9P0B816_BRAAE</name>
<protein>
    <submittedName>
        <fullName evidence="2">Uncharacterized protein</fullName>
    </submittedName>
</protein>
<keyword evidence="1" id="KW-0472">Membrane</keyword>
<keyword evidence="3" id="KW-1185">Reference proteome</keyword>
<dbReference type="OrthoDB" id="6755314at2759"/>
<reference evidence="2" key="1">
    <citation type="submission" date="2021-12" db="EMBL/GenBank/DDBJ databases">
        <authorList>
            <person name="King R."/>
        </authorList>
    </citation>
    <scope>NUCLEOTIDE SEQUENCE</scope>
</reference>
<dbReference type="Proteomes" id="UP001154078">
    <property type="component" value="Chromosome 4"/>
</dbReference>
<dbReference type="EMBL" id="OV121135">
    <property type="protein sequence ID" value="CAH0556083.1"/>
    <property type="molecule type" value="Genomic_DNA"/>
</dbReference>
<evidence type="ECO:0000313" key="2">
    <source>
        <dbReference type="EMBL" id="CAH0556083.1"/>
    </source>
</evidence>
<sequence length="187" mass="20245">MPQVKYHWLSINTVMLKYYHFIVLASFATGIFANTVINCLVAPNCTAVRCASPNCTEGQRPVVHPCSCCQTCEDIVEDCGCSSDACFTVKCGVRGECPKGQQEAMGGYCNCCRVCKASCVVLCPLIKCASGYRSVKHGCCNACVKIAGSCDKCTCLRNVANNVTSVQEARVCDYNQYCIEGKCVSYL</sequence>
<proteinExistence type="predicted"/>
<evidence type="ECO:0000256" key="1">
    <source>
        <dbReference type="SAM" id="Phobius"/>
    </source>
</evidence>
<organism evidence="2 3">
    <name type="scientific">Brassicogethes aeneus</name>
    <name type="common">Rape pollen beetle</name>
    <name type="synonym">Meligethes aeneus</name>
    <dbReference type="NCBI Taxonomy" id="1431903"/>
    <lineage>
        <taxon>Eukaryota</taxon>
        <taxon>Metazoa</taxon>
        <taxon>Ecdysozoa</taxon>
        <taxon>Arthropoda</taxon>
        <taxon>Hexapoda</taxon>
        <taxon>Insecta</taxon>
        <taxon>Pterygota</taxon>
        <taxon>Neoptera</taxon>
        <taxon>Endopterygota</taxon>
        <taxon>Coleoptera</taxon>
        <taxon>Polyphaga</taxon>
        <taxon>Cucujiformia</taxon>
        <taxon>Nitidulidae</taxon>
        <taxon>Meligethinae</taxon>
        <taxon>Brassicogethes</taxon>
    </lineage>
</organism>
<feature type="transmembrane region" description="Helical" evidence="1">
    <location>
        <begin position="21"/>
        <end position="43"/>
    </location>
</feature>
<evidence type="ECO:0000313" key="3">
    <source>
        <dbReference type="Proteomes" id="UP001154078"/>
    </source>
</evidence>
<keyword evidence="1" id="KW-0812">Transmembrane</keyword>
<keyword evidence="1" id="KW-1133">Transmembrane helix</keyword>